<accession>A0A859DNG9</accession>
<dbReference type="Proteomes" id="UP000501316">
    <property type="component" value="Chromosome"/>
</dbReference>
<dbReference type="RefSeq" id="WP_174192601.1">
    <property type="nucleotide sequence ID" value="NZ_CP046051.1"/>
</dbReference>
<protein>
    <recommendedName>
        <fullName evidence="1">Peptidase C39-like domain-containing protein</fullName>
    </recommendedName>
</protein>
<reference evidence="3" key="2">
    <citation type="journal article" date="2021" name="Appl. Environ. Microbiol.">
        <title>Adaptability of a Caproate-Producing Bacterium Contributes to Its Dominance in an Anaerobic Fermentation System.</title>
        <authorList>
            <person name="Wang H."/>
            <person name="Gu Y."/>
            <person name="Zhou W."/>
            <person name="Zhao D."/>
            <person name="Qiao Z."/>
            <person name="Zheng J."/>
            <person name="Gao J."/>
            <person name="Chen X."/>
            <person name="Ren C."/>
            <person name="Xu Y."/>
        </authorList>
    </citation>
    <scope>NUCLEOTIDE SEQUENCE</scope>
    <source>
        <strain evidence="3">JNU-WLY1368</strain>
    </source>
</reference>
<keyword evidence="5" id="KW-1185">Reference proteome</keyword>
<reference evidence="3" key="3">
    <citation type="journal article" date="2022" name="Int. J. Syst. Evol. Microbiol.">
        <title>Caproicibacterium lactatifermentans sp. nov., isolated from pit clay used for the production of Chinese strong aroma-type liquor.</title>
        <authorList>
            <person name="Wang H."/>
            <person name="Gu Y."/>
            <person name="Zhao D."/>
            <person name="Qiao Z."/>
            <person name="Zheng J."/>
            <person name="Gao J."/>
            <person name="Ren C."/>
            <person name="Xu Y."/>
        </authorList>
    </citation>
    <scope>NUCLEOTIDE SEQUENCE</scope>
    <source>
        <strain evidence="3">JNU-WLY1368</strain>
    </source>
</reference>
<dbReference type="Gene3D" id="3.90.70.10">
    <property type="entry name" value="Cysteine proteinases"/>
    <property type="match status" value="1"/>
</dbReference>
<dbReference type="KEGG" id="clf:GJQ69_00460"/>
<dbReference type="PANTHER" id="PTHR37806:SF1">
    <property type="entry name" value="PEPTIDASE C39-LIKE DOMAIN-CONTAINING PROTEIN"/>
    <property type="match status" value="1"/>
</dbReference>
<dbReference type="EMBL" id="CP046161">
    <property type="protein sequence ID" value="QKO30304.1"/>
    <property type="molecule type" value="Genomic_DNA"/>
</dbReference>
<evidence type="ECO:0000313" key="4">
    <source>
        <dbReference type="Proteomes" id="UP000501316"/>
    </source>
</evidence>
<sequence length="280" mass="30739">MDKMRNVWILLRKKWIQQKQMLHYGRRNSPKECAARLRRKCLSLLLVSTVGFGTLGFFHASAMPRTGSEKGSRPGTPPVSLQLQLPYCSATNLLPCGSESVSELMLLHYWGIPASLDSVVSSLQKAPLQQAKSGGLLGPNPNTAFAGNPRKKGSAGCFADPVAASLSQLLPPQLRAKDATGASLDSLLQKYVANGEPVLLWATVNMDKPSVPLKWNTPEGGTCCWPRNTDCMVLVGYDQTCCWLEDPENTAGPTRLTRQLTEERYNQLGRHCVTVSRTRE</sequence>
<evidence type="ECO:0000259" key="1">
    <source>
        <dbReference type="Pfam" id="PF13529"/>
    </source>
</evidence>
<organism evidence="2 4">
    <name type="scientific">Caproicibacterium lactatifermentans</name>
    <dbReference type="NCBI Taxonomy" id="2666138"/>
    <lineage>
        <taxon>Bacteria</taxon>
        <taxon>Bacillati</taxon>
        <taxon>Bacillota</taxon>
        <taxon>Clostridia</taxon>
        <taxon>Eubacteriales</taxon>
        <taxon>Oscillospiraceae</taxon>
        <taxon>Caproicibacterium</taxon>
    </lineage>
</organism>
<feature type="domain" description="Peptidase C39-like" evidence="1">
    <location>
        <begin position="96"/>
        <end position="247"/>
    </location>
</feature>
<dbReference type="Proteomes" id="UP000509623">
    <property type="component" value="Chromosome"/>
</dbReference>
<proteinExistence type="predicted"/>
<dbReference type="PANTHER" id="PTHR37806">
    <property type="entry name" value="LMO0724 PROTEIN"/>
    <property type="match status" value="1"/>
</dbReference>
<name>A0A859DNG9_9FIRM</name>
<dbReference type="EMBL" id="CP046051">
    <property type="protein sequence ID" value="QKN23089.1"/>
    <property type="molecule type" value="Genomic_DNA"/>
</dbReference>
<gene>
    <name evidence="2" type="ORF">GJQ69_00460</name>
    <name evidence="3" type="ORF">GKP14_04315</name>
</gene>
<dbReference type="Pfam" id="PF13529">
    <property type="entry name" value="Peptidase_C39_2"/>
    <property type="match status" value="1"/>
</dbReference>
<dbReference type="InterPro" id="IPR039564">
    <property type="entry name" value="Peptidase_C39-like"/>
</dbReference>
<evidence type="ECO:0000313" key="5">
    <source>
        <dbReference type="Proteomes" id="UP000509623"/>
    </source>
</evidence>
<evidence type="ECO:0000313" key="2">
    <source>
        <dbReference type="EMBL" id="QKN23089.1"/>
    </source>
</evidence>
<dbReference type="AlphaFoldDB" id="A0A859DNG9"/>
<reference evidence="4 5" key="1">
    <citation type="submission" date="2019-11" db="EMBL/GenBank/DDBJ databases">
        <authorList>
            <person name="Ren C."/>
            <person name="Wang H."/>
            <person name="Xu Y."/>
        </authorList>
    </citation>
    <scope>NUCLEOTIDE SEQUENCE [LARGE SCALE GENOMIC DNA]</scope>
    <source>
        <strain evidence="5">JNU-WLY1368</strain>
        <strain evidence="2 4">LBM 19010</strain>
    </source>
</reference>
<evidence type="ECO:0000313" key="3">
    <source>
        <dbReference type="EMBL" id="QKO30304.1"/>
    </source>
</evidence>